<evidence type="ECO:0000256" key="3">
    <source>
        <dbReference type="ARBA" id="ARBA00022793"/>
    </source>
</evidence>
<keyword evidence="4 6" id="KW-0663">Pyridoxal phosphate</keyword>
<evidence type="ECO:0000256" key="7">
    <source>
        <dbReference type="RuleBase" id="RU000382"/>
    </source>
</evidence>
<comment type="similarity">
    <text evidence="2 7">Belongs to the group II decarboxylase family.</text>
</comment>
<evidence type="ECO:0000313" key="9">
    <source>
        <dbReference type="Proteomes" id="UP000316778"/>
    </source>
</evidence>
<dbReference type="OrthoDB" id="9803665at2"/>
<keyword evidence="5 7" id="KW-0456">Lyase</keyword>
<dbReference type="CDD" id="cd06450">
    <property type="entry name" value="DOPA_deC_like"/>
    <property type="match status" value="1"/>
</dbReference>
<dbReference type="Gene3D" id="1.20.1650.10">
    <property type="entry name" value="PLP-dependent transferases"/>
    <property type="match status" value="1"/>
</dbReference>
<gene>
    <name evidence="8" type="ORF">LX66_3999</name>
</gene>
<feature type="modified residue" description="N6-(pyridoxal phosphate)lysine" evidence="6">
    <location>
        <position position="328"/>
    </location>
</feature>
<evidence type="ECO:0000256" key="5">
    <source>
        <dbReference type="ARBA" id="ARBA00023239"/>
    </source>
</evidence>
<dbReference type="GO" id="GO:0016831">
    <property type="term" value="F:carboxy-lyase activity"/>
    <property type="evidence" value="ECO:0007669"/>
    <property type="project" value="UniProtKB-KW"/>
</dbReference>
<sequence length="511" mass="56059">MNSTAYADLQQPLQDVLTHPQTACGDIFHQGAVPEYTQAMAGATNLVVKFLQRNRKPFSGVASTDLKAAFAALDFDTPLPDMESLLQEVDELYVQHATAFHLPAYIAHLNCPVVIPAVAAEVLIAAINSSQDTWDQSAGGTLMEQKLINWTAREIGFSPAADGVFTAGGSQSNLMGLLLARDYYAAEYAGHNIKQAGLPADAGRYRIFLSEMAHFSNQKNAALLGLGEQALVKIKTDSRFRMDAAELEAAIERELRAGNIPIAVVATAGTTDFGNVDPLADIARLAAKYGLWYHIDAAYGCGLLLTDKYRHLLNGMEQAHSVTVDYHKSFFQPISGSAFIVRDKKFLQLLRMHVDYLNPKDEDYDDLNQINKTVTQSTRRFDALKLWCTLRLMGRQKLGAYTETIIETAEKAAEMISLDPALELLSDSDMGVLLFRYAPDHLPPADLCEINRAIKKALFNSGEVLVASTRVNGSFYLKFTILNPLTTPGDIRRILDIIKQQGAACTAAPVK</sequence>
<name>A0A562T140_CHIJA</name>
<dbReference type="InterPro" id="IPR015424">
    <property type="entry name" value="PyrdxlP-dep_Trfase"/>
</dbReference>
<comment type="caution">
    <text evidence="8">The sequence shown here is derived from an EMBL/GenBank/DDBJ whole genome shotgun (WGS) entry which is preliminary data.</text>
</comment>
<evidence type="ECO:0000313" key="8">
    <source>
        <dbReference type="EMBL" id="TWI86736.1"/>
    </source>
</evidence>
<comment type="cofactor">
    <cofactor evidence="1 6 7">
        <name>pyridoxal 5'-phosphate</name>
        <dbReference type="ChEBI" id="CHEBI:597326"/>
    </cofactor>
</comment>
<proteinExistence type="inferred from homology"/>
<dbReference type="InterPro" id="IPR015422">
    <property type="entry name" value="PyrdxlP-dep_Trfase_small"/>
</dbReference>
<dbReference type="Pfam" id="PF00282">
    <property type="entry name" value="Pyridoxal_deC"/>
    <property type="match status" value="1"/>
</dbReference>
<protein>
    <submittedName>
        <fullName evidence="8">L-2,4-diaminobutyrate decarboxylase</fullName>
    </submittedName>
</protein>
<dbReference type="PANTHER" id="PTHR45677">
    <property type="entry name" value="GLUTAMATE DECARBOXYLASE-RELATED"/>
    <property type="match status" value="1"/>
</dbReference>
<evidence type="ECO:0000256" key="2">
    <source>
        <dbReference type="ARBA" id="ARBA00009533"/>
    </source>
</evidence>
<dbReference type="EMBL" id="VLLG01000004">
    <property type="protein sequence ID" value="TWI86736.1"/>
    <property type="molecule type" value="Genomic_DNA"/>
</dbReference>
<evidence type="ECO:0000256" key="4">
    <source>
        <dbReference type="ARBA" id="ARBA00022898"/>
    </source>
</evidence>
<dbReference type="GO" id="GO:0005737">
    <property type="term" value="C:cytoplasm"/>
    <property type="evidence" value="ECO:0007669"/>
    <property type="project" value="TreeGrafter"/>
</dbReference>
<reference evidence="8 9" key="1">
    <citation type="journal article" date="2013" name="Stand. Genomic Sci.">
        <title>Genomic Encyclopedia of Type Strains, Phase I: The one thousand microbial genomes (KMG-I) project.</title>
        <authorList>
            <person name="Kyrpides N.C."/>
            <person name="Woyke T."/>
            <person name="Eisen J.A."/>
            <person name="Garrity G."/>
            <person name="Lilburn T.G."/>
            <person name="Beck B.J."/>
            <person name="Whitman W.B."/>
            <person name="Hugenholtz P."/>
            <person name="Klenk H.P."/>
        </authorList>
    </citation>
    <scope>NUCLEOTIDE SEQUENCE [LARGE SCALE GENOMIC DNA]</scope>
    <source>
        <strain evidence="8 9">DSM 13484</strain>
    </source>
</reference>
<organism evidence="8 9">
    <name type="scientific">Chitinophaga japonensis</name>
    <name type="common">Flexibacter japonensis</name>
    <dbReference type="NCBI Taxonomy" id="104662"/>
    <lineage>
        <taxon>Bacteria</taxon>
        <taxon>Pseudomonadati</taxon>
        <taxon>Bacteroidota</taxon>
        <taxon>Chitinophagia</taxon>
        <taxon>Chitinophagales</taxon>
        <taxon>Chitinophagaceae</taxon>
        <taxon>Chitinophaga</taxon>
    </lineage>
</organism>
<dbReference type="Gene3D" id="3.40.640.10">
    <property type="entry name" value="Type I PLP-dependent aspartate aminotransferase-like (Major domain)"/>
    <property type="match status" value="1"/>
</dbReference>
<dbReference type="Proteomes" id="UP000316778">
    <property type="component" value="Unassembled WGS sequence"/>
</dbReference>
<dbReference type="InterPro" id="IPR002129">
    <property type="entry name" value="PyrdxlP-dep_de-COase"/>
</dbReference>
<dbReference type="Gene3D" id="3.90.1150.10">
    <property type="entry name" value="Aspartate Aminotransferase, domain 1"/>
    <property type="match status" value="1"/>
</dbReference>
<keyword evidence="9" id="KW-1185">Reference proteome</keyword>
<accession>A0A562T140</accession>
<evidence type="ECO:0000256" key="6">
    <source>
        <dbReference type="PIRSR" id="PIRSR602129-50"/>
    </source>
</evidence>
<dbReference type="GO" id="GO:0019752">
    <property type="term" value="P:carboxylic acid metabolic process"/>
    <property type="evidence" value="ECO:0007669"/>
    <property type="project" value="InterPro"/>
</dbReference>
<keyword evidence="3" id="KW-0210">Decarboxylase</keyword>
<dbReference type="RefSeq" id="WP_145716771.1">
    <property type="nucleotide sequence ID" value="NZ_BAAAFY010000004.1"/>
</dbReference>
<dbReference type="GO" id="GO:0030170">
    <property type="term" value="F:pyridoxal phosphate binding"/>
    <property type="evidence" value="ECO:0007669"/>
    <property type="project" value="InterPro"/>
</dbReference>
<dbReference type="SUPFAM" id="SSF53383">
    <property type="entry name" value="PLP-dependent transferases"/>
    <property type="match status" value="1"/>
</dbReference>
<dbReference type="PANTHER" id="PTHR45677:SF8">
    <property type="entry name" value="CYSTEINE SULFINIC ACID DECARBOXYLASE"/>
    <property type="match status" value="1"/>
</dbReference>
<dbReference type="AlphaFoldDB" id="A0A562T140"/>
<evidence type="ECO:0000256" key="1">
    <source>
        <dbReference type="ARBA" id="ARBA00001933"/>
    </source>
</evidence>
<dbReference type="InterPro" id="IPR015421">
    <property type="entry name" value="PyrdxlP-dep_Trfase_major"/>
</dbReference>